<evidence type="ECO:0000313" key="3">
    <source>
        <dbReference type="Proteomes" id="UP000266723"/>
    </source>
</evidence>
<dbReference type="Proteomes" id="UP000266723">
    <property type="component" value="Unassembled WGS sequence"/>
</dbReference>
<sequence>MLPVMEETGIDIEQSDGHAETVAPAIPRWRCQVDASWVSTQEAVGVGFVMMEEGATILYGDCQQLVKLIKNDEEEWPAMATELNEIKALASNFNIFSISYVSRSLNLRADGLAKGVRSRELRIPYVN</sequence>
<evidence type="ECO:0000259" key="1">
    <source>
        <dbReference type="Pfam" id="PF13456"/>
    </source>
</evidence>
<proteinExistence type="predicted"/>
<evidence type="ECO:0000313" key="2">
    <source>
        <dbReference type="EMBL" id="KAF3578681.1"/>
    </source>
</evidence>
<dbReference type="CDD" id="cd06222">
    <property type="entry name" value="RNase_H_like"/>
    <property type="match status" value="1"/>
</dbReference>
<comment type="caution">
    <text evidence="2">The sequence shown here is derived from an EMBL/GenBank/DDBJ whole genome shotgun (WGS) entry which is preliminary data.</text>
</comment>
<name>A0ABQ7DNU4_BRACR</name>
<dbReference type="Pfam" id="PF13456">
    <property type="entry name" value="RVT_3"/>
    <property type="match status" value="1"/>
</dbReference>
<keyword evidence="3" id="KW-1185">Reference proteome</keyword>
<dbReference type="InterPro" id="IPR002156">
    <property type="entry name" value="RNaseH_domain"/>
</dbReference>
<dbReference type="InterPro" id="IPR044730">
    <property type="entry name" value="RNase_H-like_dom_plant"/>
</dbReference>
<dbReference type="Gene3D" id="3.30.420.10">
    <property type="entry name" value="Ribonuclease H-like superfamily/Ribonuclease H"/>
    <property type="match status" value="1"/>
</dbReference>
<organism evidence="2 3">
    <name type="scientific">Brassica cretica</name>
    <name type="common">Mustard</name>
    <dbReference type="NCBI Taxonomy" id="69181"/>
    <lineage>
        <taxon>Eukaryota</taxon>
        <taxon>Viridiplantae</taxon>
        <taxon>Streptophyta</taxon>
        <taxon>Embryophyta</taxon>
        <taxon>Tracheophyta</taxon>
        <taxon>Spermatophyta</taxon>
        <taxon>Magnoliopsida</taxon>
        <taxon>eudicotyledons</taxon>
        <taxon>Gunneridae</taxon>
        <taxon>Pentapetalae</taxon>
        <taxon>rosids</taxon>
        <taxon>malvids</taxon>
        <taxon>Brassicales</taxon>
        <taxon>Brassicaceae</taxon>
        <taxon>Brassiceae</taxon>
        <taxon>Brassica</taxon>
    </lineage>
</organism>
<dbReference type="InterPro" id="IPR036397">
    <property type="entry name" value="RNaseH_sf"/>
</dbReference>
<dbReference type="EMBL" id="QGKV02000649">
    <property type="protein sequence ID" value="KAF3578681.1"/>
    <property type="molecule type" value="Genomic_DNA"/>
</dbReference>
<protein>
    <recommendedName>
        <fullName evidence="1">RNase H type-1 domain-containing protein</fullName>
    </recommendedName>
</protein>
<reference evidence="2 3" key="1">
    <citation type="journal article" date="2020" name="BMC Genomics">
        <title>Intraspecific diversification of the crop wild relative Brassica cretica Lam. using demographic model selection.</title>
        <authorList>
            <person name="Kioukis A."/>
            <person name="Michalopoulou V.A."/>
            <person name="Briers L."/>
            <person name="Pirintsos S."/>
            <person name="Studholme D.J."/>
            <person name="Pavlidis P."/>
            <person name="Sarris P.F."/>
        </authorList>
    </citation>
    <scope>NUCLEOTIDE SEQUENCE [LARGE SCALE GENOMIC DNA]</scope>
    <source>
        <strain evidence="3">cv. PFS-1207/04</strain>
    </source>
</reference>
<gene>
    <name evidence="2" type="ORF">DY000_02030233</name>
</gene>
<feature type="domain" description="RNase H type-1" evidence="1">
    <location>
        <begin position="57"/>
        <end position="114"/>
    </location>
</feature>
<accession>A0ABQ7DNU4</accession>